<dbReference type="Proteomes" id="UP000005226">
    <property type="component" value="Chromosome 22"/>
</dbReference>
<dbReference type="AlphaFoldDB" id="A0A674MLD2"/>
<accession>A0A674MLD2</accession>
<feature type="domain" description="SH3" evidence="5">
    <location>
        <begin position="127"/>
        <end position="197"/>
    </location>
</feature>
<proteinExistence type="inferred from homology"/>
<dbReference type="InterPro" id="IPR008145">
    <property type="entry name" value="GK/Ca_channel_bsu"/>
</dbReference>
<feature type="chain" id="PRO_5025447298" description="Membrane protein, palmitoylated 7b (MAGUK p55 subfamily member 7)" evidence="4">
    <location>
        <begin position="20"/>
        <end position="502"/>
    </location>
</feature>
<evidence type="ECO:0000256" key="2">
    <source>
        <dbReference type="ARBA" id="ARBA00022443"/>
    </source>
</evidence>
<dbReference type="SUPFAM" id="SSF52540">
    <property type="entry name" value="P-loop containing nucleoside triphosphate hydrolases"/>
    <property type="match status" value="1"/>
</dbReference>
<evidence type="ECO:0000259" key="6">
    <source>
        <dbReference type="PROSITE" id="PS50052"/>
    </source>
</evidence>
<dbReference type="InterPro" id="IPR001452">
    <property type="entry name" value="SH3_domain"/>
</dbReference>
<dbReference type="CDD" id="cd06799">
    <property type="entry name" value="PDZ_MPP3-MPP4-MPP7-like"/>
    <property type="match status" value="1"/>
</dbReference>
<evidence type="ECO:0000313" key="9">
    <source>
        <dbReference type="Proteomes" id="UP000005226"/>
    </source>
</evidence>
<dbReference type="GeneTree" id="ENSGT00940000156232"/>
<dbReference type="SMART" id="SM00326">
    <property type="entry name" value="SH3"/>
    <property type="match status" value="1"/>
</dbReference>
<dbReference type="OMA" id="AWWQACH"/>
<reference evidence="8 9" key="1">
    <citation type="journal article" date="2011" name="Genome Biol. Evol.">
        <title>Integration of the genetic map and genome assembly of fugu facilitates insights into distinct features of genome evolution in teleosts and mammals.</title>
        <authorList>
            <person name="Kai W."/>
            <person name="Kikuchi K."/>
            <person name="Tohari S."/>
            <person name="Chew A.K."/>
            <person name="Tay A."/>
            <person name="Fujiwara A."/>
            <person name="Hosoya S."/>
            <person name="Suetake H."/>
            <person name="Naruse K."/>
            <person name="Brenner S."/>
            <person name="Suzuki Y."/>
            <person name="Venkatesh B."/>
        </authorList>
    </citation>
    <scope>NUCLEOTIDE SEQUENCE [LARGE SCALE GENOMIC DNA]</scope>
</reference>
<dbReference type="SUPFAM" id="SSF50156">
    <property type="entry name" value="PDZ domain-like"/>
    <property type="match status" value="1"/>
</dbReference>
<dbReference type="FunFam" id="3.30.63.10:FF:000002">
    <property type="entry name" value="Guanylate kinase 1"/>
    <property type="match status" value="1"/>
</dbReference>
<sequence>GPHLSTPSLCLLALSCVEAQISMHVSYTHTHTHAPLFEPLVKTKEPLGATIKRDKSTGAIVVARIMRGGPADKSGLIHEGDELREVNGVSLEHRKPKEIPSLLARSQNEVRFTIVPAFSKEEMPPNEPKLFVRALFDYDPGQDPAVPCKEAAVAFRWGDVLQIVSAEDEAWWQACHQRDGHSRAGLVPSTQLHQRRVALQRPKALFKPPTHLTDPSVSHPAGLRRSFRLGRKSSWVREAARAKRWSTGVNGSNPPPTYREVIPYRRDPEDGHRLVVLVGPDGVGVNELKRRLLISDPDRYGVTVPYTTREKRKQESEGVDYHFFSVHAFEEYILSNRYGAHQFIEYGRYDGHYYGTSVDSVRTVMAEGKVCLLDVHPSKIKRVYSLEFMPYVVFVKPPRIEELRLTRRRAKFICDEEDKSAVRTFSEEDFENMIDLAETMENLCGHLFDKVIVNGDVTAAFRELKADLQRVDQAEVQWIPEEWVCPPPTNARSSCGQLGGWI</sequence>
<protein>
    <recommendedName>
        <fullName evidence="10">Membrane protein, palmitoylated 7b (MAGUK p55 subfamily member 7)</fullName>
    </recommendedName>
</protein>
<dbReference type="InterPro" id="IPR008144">
    <property type="entry name" value="Guanylate_kin-like_dom"/>
</dbReference>
<dbReference type="InParanoid" id="A0A674MLD2"/>
<evidence type="ECO:0000256" key="1">
    <source>
        <dbReference type="ARBA" id="ARBA00007014"/>
    </source>
</evidence>
<dbReference type="SMART" id="SM00072">
    <property type="entry name" value="GuKc"/>
    <property type="match status" value="1"/>
</dbReference>
<evidence type="ECO:0000256" key="4">
    <source>
        <dbReference type="SAM" id="SignalP"/>
    </source>
</evidence>
<dbReference type="SMART" id="SM00228">
    <property type="entry name" value="PDZ"/>
    <property type="match status" value="1"/>
</dbReference>
<gene>
    <name evidence="8" type="primary">LOC101072285</name>
</gene>
<dbReference type="CDD" id="cd00071">
    <property type="entry name" value="GMPK"/>
    <property type="match status" value="1"/>
</dbReference>
<dbReference type="PROSITE" id="PS50052">
    <property type="entry name" value="GUANYLATE_KINASE_2"/>
    <property type="match status" value="1"/>
</dbReference>
<evidence type="ECO:0000256" key="3">
    <source>
        <dbReference type="PROSITE-ProRule" id="PRU00192"/>
    </source>
</evidence>
<evidence type="ECO:0000259" key="7">
    <source>
        <dbReference type="PROSITE" id="PS50106"/>
    </source>
</evidence>
<evidence type="ECO:0008006" key="10">
    <source>
        <dbReference type="Google" id="ProtNLM"/>
    </source>
</evidence>
<dbReference type="InterPro" id="IPR036028">
    <property type="entry name" value="SH3-like_dom_sf"/>
</dbReference>
<keyword evidence="4" id="KW-0732">Signal</keyword>
<comment type="similarity">
    <text evidence="1">Belongs to the MAGUK family.</text>
</comment>
<feature type="domain" description="Guanylate kinase-like" evidence="6">
    <location>
        <begin position="272"/>
        <end position="469"/>
    </location>
</feature>
<dbReference type="Gene3D" id="2.30.42.10">
    <property type="match status" value="1"/>
</dbReference>
<dbReference type="Gene3D" id="2.30.30.40">
    <property type="entry name" value="SH3 Domains"/>
    <property type="match status" value="1"/>
</dbReference>
<keyword evidence="9" id="KW-1185">Reference proteome</keyword>
<dbReference type="Pfam" id="PF00595">
    <property type="entry name" value="PDZ"/>
    <property type="match status" value="1"/>
</dbReference>
<name>A0A674MLD2_TAKRU</name>
<dbReference type="PROSITE" id="PS50106">
    <property type="entry name" value="PDZ"/>
    <property type="match status" value="1"/>
</dbReference>
<reference evidence="8" key="3">
    <citation type="submission" date="2025-09" db="UniProtKB">
        <authorList>
            <consortium name="Ensembl"/>
        </authorList>
    </citation>
    <scope>IDENTIFICATION</scope>
</reference>
<feature type="domain" description="PDZ" evidence="7">
    <location>
        <begin position="43"/>
        <end position="118"/>
    </location>
</feature>
<dbReference type="Ensembl" id="ENSTRUT00000079144.1">
    <property type="protein sequence ID" value="ENSTRUP00000061931.1"/>
    <property type="gene ID" value="ENSTRUG00000031688.1"/>
</dbReference>
<dbReference type="SUPFAM" id="SSF50044">
    <property type="entry name" value="SH3-domain"/>
    <property type="match status" value="1"/>
</dbReference>
<dbReference type="InterPro" id="IPR036034">
    <property type="entry name" value="PDZ_sf"/>
</dbReference>
<evidence type="ECO:0000313" key="8">
    <source>
        <dbReference type="Ensembl" id="ENSTRUP00000061931.1"/>
    </source>
</evidence>
<keyword evidence="2 3" id="KW-0728">SH3 domain</keyword>
<dbReference type="InterPro" id="IPR001478">
    <property type="entry name" value="PDZ"/>
</dbReference>
<evidence type="ECO:0000259" key="5">
    <source>
        <dbReference type="PROSITE" id="PS50002"/>
    </source>
</evidence>
<feature type="signal peptide" evidence="4">
    <location>
        <begin position="1"/>
        <end position="19"/>
    </location>
</feature>
<dbReference type="Gene3D" id="3.40.50.300">
    <property type="entry name" value="P-loop containing nucleotide triphosphate hydrolases"/>
    <property type="match status" value="1"/>
</dbReference>
<reference evidence="8" key="2">
    <citation type="submission" date="2025-08" db="UniProtKB">
        <authorList>
            <consortium name="Ensembl"/>
        </authorList>
    </citation>
    <scope>IDENTIFICATION</scope>
</reference>
<dbReference type="PROSITE" id="PS50002">
    <property type="entry name" value="SH3"/>
    <property type="match status" value="1"/>
</dbReference>
<dbReference type="InterPro" id="IPR027417">
    <property type="entry name" value="P-loop_NTPase"/>
</dbReference>
<organism evidence="8 9">
    <name type="scientific">Takifugu rubripes</name>
    <name type="common">Japanese pufferfish</name>
    <name type="synonym">Fugu rubripes</name>
    <dbReference type="NCBI Taxonomy" id="31033"/>
    <lineage>
        <taxon>Eukaryota</taxon>
        <taxon>Metazoa</taxon>
        <taxon>Chordata</taxon>
        <taxon>Craniata</taxon>
        <taxon>Vertebrata</taxon>
        <taxon>Euteleostomi</taxon>
        <taxon>Actinopterygii</taxon>
        <taxon>Neopterygii</taxon>
        <taxon>Teleostei</taxon>
        <taxon>Neoteleostei</taxon>
        <taxon>Acanthomorphata</taxon>
        <taxon>Eupercaria</taxon>
        <taxon>Tetraodontiformes</taxon>
        <taxon>Tetradontoidea</taxon>
        <taxon>Tetraodontidae</taxon>
        <taxon>Takifugu</taxon>
    </lineage>
</organism>
<dbReference type="InterPro" id="IPR050716">
    <property type="entry name" value="MAGUK"/>
</dbReference>
<dbReference type="Pfam" id="PF00625">
    <property type="entry name" value="Guanylate_kin"/>
    <property type="match status" value="1"/>
</dbReference>
<dbReference type="CDD" id="cd11862">
    <property type="entry name" value="SH3_MPP"/>
    <property type="match status" value="1"/>
</dbReference>
<dbReference type="PANTHER" id="PTHR23122">
    <property type="entry name" value="MEMBRANE-ASSOCIATED GUANYLATE KINASE MAGUK"/>
    <property type="match status" value="1"/>
</dbReference>